<dbReference type="EMBL" id="OU896711">
    <property type="protein sequence ID" value="CAG9822183.1"/>
    <property type="molecule type" value="Genomic_DNA"/>
</dbReference>
<accession>A0A9N9SJN9</accession>
<dbReference type="OrthoDB" id="6783119at2759"/>
<keyword evidence="2" id="KW-1185">Reference proteome</keyword>
<organism evidence="1 2">
    <name type="scientific">Phaedon cochleariae</name>
    <name type="common">Mustard beetle</name>
    <dbReference type="NCBI Taxonomy" id="80249"/>
    <lineage>
        <taxon>Eukaryota</taxon>
        <taxon>Metazoa</taxon>
        <taxon>Ecdysozoa</taxon>
        <taxon>Arthropoda</taxon>
        <taxon>Hexapoda</taxon>
        <taxon>Insecta</taxon>
        <taxon>Pterygota</taxon>
        <taxon>Neoptera</taxon>
        <taxon>Endopterygota</taxon>
        <taxon>Coleoptera</taxon>
        <taxon>Polyphaga</taxon>
        <taxon>Cucujiformia</taxon>
        <taxon>Chrysomeloidea</taxon>
        <taxon>Chrysomelidae</taxon>
        <taxon>Chrysomelinae</taxon>
        <taxon>Chrysomelini</taxon>
        <taxon>Phaedon</taxon>
    </lineage>
</organism>
<gene>
    <name evidence="1" type="ORF">PHAECO_LOCUS8912</name>
</gene>
<dbReference type="Proteomes" id="UP001153737">
    <property type="component" value="Chromosome 5"/>
</dbReference>
<reference evidence="1" key="1">
    <citation type="submission" date="2022-01" db="EMBL/GenBank/DDBJ databases">
        <authorList>
            <person name="King R."/>
        </authorList>
    </citation>
    <scope>NUCLEOTIDE SEQUENCE</scope>
</reference>
<name>A0A9N9SJN9_PHACE</name>
<evidence type="ECO:0000313" key="1">
    <source>
        <dbReference type="EMBL" id="CAG9822183.1"/>
    </source>
</evidence>
<proteinExistence type="predicted"/>
<reference evidence="1" key="2">
    <citation type="submission" date="2022-10" db="EMBL/GenBank/DDBJ databases">
        <authorList>
            <consortium name="ENA_rothamsted_submissions"/>
            <consortium name="culmorum"/>
            <person name="King R."/>
        </authorList>
    </citation>
    <scope>NUCLEOTIDE SEQUENCE</scope>
</reference>
<dbReference type="AlphaFoldDB" id="A0A9N9SJN9"/>
<protein>
    <submittedName>
        <fullName evidence="1">Uncharacterized protein</fullName>
    </submittedName>
</protein>
<evidence type="ECO:0000313" key="2">
    <source>
        <dbReference type="Proteomes" id="UP001153737"/>
    </source>
</evidence>
<sequence length="160" mass="17980">MSVGNPVDGSVFSAEVTVRETQSRRTFTLSALALIEIARQTFSEMLTDDPQLSKAMLPEYFDYYATALLWLRIINLKQKNSQPLTEEEQDLLVATQTTSFCVPEPLVLQYKQLGNIITMTKQHLYPEFPPPLPVEAITNGGYYGPISLPGENVDNMIHNL</sequence>